<sequence>METTRIELFSDFFPPLLLVMAGAILLLIIYAIWGKRRHIAPKEPTPKEKLAPSRYVILNETGNIVIASHRPPSEKLPDDVQKLFLEAISMLCMMTKAVASTTDPQTGRPCSIYNQYALEQMLAHHPLFVHIGQVSTEYEVRKNNDLIKKTSDDMFGVKNNDNVNKKIKAIYTSMELAAKAVSQSGENAHAKFGYLTLYCEDIMGVPVITAVLTHLGREESAKLQVLATKPLWNIKKDVINMRRDSYLYNSPSMQEQFSLDTLTDALKRTQSPSYPPDNEND</sequence>
<dbReference type="RefSeq" id="WP_016958290.1">
    <property type="nucleotide sequence ID" value="NZ_AJWN02000109.1"/>
</dbReference>
<evidence type="ECO:0000313" key="3">
    <source>
        <dbReference type="Proteomes" id="UP000095039"/>
    </source>
</evidence>
<keyword evidence="3" id="KW-1185">Reference proteome</keyword>
<keyword evidence="1" id="KW-0472">Membrane</keyword>
<name>A0A1E5BVX4_9GAMM</name>
<dbReference type="EMBL" id="AJWN02000109">
    <property type="protein sequence ID" value="OEE57404.1"/>
    <property type="molecule type" value="Genomic_DNA"/>
</dbReference>
<feature type="transmembrane region" description="Helical" evidence="1">
    <location>
        <begin position="12"/>
        <end position="33"/>
    </location>
</feature>
<keyword evidence="1" id="KW-0812">Transmembrane</keyword>
<keyword evidence="1" id="KW-1133">Transmembrane helix</keyword>
<dbReference type="Proteomes" id="UP000095039">
    <property type="component" value="Unassembled WGS sequence"/>
</dbReference>
<evidence type="ECO:0000313" key="2">
    <source>
        <dbReference type="EMBL" id="OEE57404.1"/>
    </source>
</evidence>
<dbReference type="AlphaFoldDB" id="A0A1E5BVX4"/>
<protein>
    <submittedName>
        <fullName evidence="2">Uncharacterized protein</fullName>
    </submittedName>
</protein>
<accession>A0A1E5BVX4</accession>
<evidence type="ECO:0000256" key="1">
    <source>
        <dbReference type="SAM" id="Phobius"/>
    </source>
</evidence>
<comment type="caution">
    <text evidence="2">The sequence shown here is derived from an EMBL/GenBank/DDBJ whole genome shotgun (WGS) entry which is preliminary data.</text>
</comment>
<proteinExistence type="predicted"/>
<reference evidence="2 3" key="1">
    <citation type="journal article" date="2012" name="Science">
        <title>Ecological populations of bacteria act as socially cohesive units of antibiotic production and resistance.</title>
        <authorList>
            <person name="Cordero O.X."/>
            <person name="Wildschutte H."/>
            <person name="Kirkup B."/>
            <person name="Proehl S."/>
            <person name="Ngo L."/>
            <person name="Hussain F."/>
            <person name="Le Roux F."/>
            <person name="Mincer T."/>
            <person name="Polz M.F."/>
        </authorList>
    </citation>
    <scope>NUCLEOTIDE SEQUENCE [LARGE SCALE GENOMIC DNA]</scope>
    <source>
        <strain evidence="2 3">FF-454</strain>
    </source>
</reference>
<organism evidence="2 3">
    <name type="scientific">Enterovibrio norvegicus FF-454</name>
    <dbReference type="NCBI Taxonomy" id="1185651"/>
    <lineage>
        <taxon>Bacteria</taxon>
        <taxon>Pseudomonadati</taxon>
        <taxon>Pseudomonadota</taxon>
        <taxon>Gammaproteobacteria</taxon>
        <taxon>Vibrionales</taxon>
        <taxon>Vibrionaceae</taxon>
        <taxon>Enterovibrio</taxon>
    </lineage>
</organism>
<gene>
    <name evidence="2" type="ORF">A1OK_17415</name>
</gene>